<dbReference type="CDD" id="cd06579">
    <property type="entry name" value="TM_PBP1_transp_AraH_like"/>
    <property type="match status" value="1"/>
</dbReference>
<dbReference type="PANTHER" id="PTHR32196">
    <property type="entry name" value="ABC TRANSPORTER PERMEASE PROTEIN YPHD-RELATED-RELATED"/>
    <property type="match status" value="1"/>
</dbReference>
<feature type="transmembrane region" description="Helical" evidence="8">
    <location>
        <begin position="64"/>
        <end position="91"/>
    </location>
</feature>
<accession>A0A381U180</accession>
<evidence type="ECO:0000256" key="5">
    <source>
        <dbReference type="ARBA" id="ARBA00022692"/>
    </source>
</evidence>
<feature type="transmembrane region" description="Helical" evidence="8">
    <location>
        <begin position="28"/>
        <end position="44"/>
    </location>
</feature>
<evidence type="ECO:0000256" key="1">
    <source>
        <dbReference type="ARBA" id="ARBA00004651"/>
    </source>
</evidence>
<evidence type="ECO:0000256" key="8">
    <source>
        <dbReference type="SAM" id="Phobius"/>
    </source>
</evidence>
<dbReference type="EMBL" id="UINC01005541">
    <property type="protein sequence ID" value="SVA21975.1"/>
    <property type="molecule type" value="Genomic_DNA"/>
</dbReference>
<dbReference type="AlphaFoldDB" id="A0A381U180"/>
<feature type="transmembrane region" description="Helical" evidence="8">
    <location>
        <begin position="103"/>
        <end position="126"/>
    </location>
</feature>
<evidence type="ECO:0000256" key="6">
    <source>
        <dbReference type="ARBA" id="ARBA00022989"/>
    </source>
</evidence>
<organism evidence="9">
    <name type="scientific">marine metagenome</name>
    <dbReference type="NCBI Taxonomy" id="408172"/>
    <lineage>
        <taxon>unclassified sequences</taxon>
        <taxon>metagenomes</taxon>
        <taxon>ecological metagenomes</taxon>
    </lineage>
</organism>
<dbReference type="GO" id="GO:0022857">
    <property type="term" value="F:transmembrane transporter activity"/>
    <property type="evidence" value="ECO:0007669"/>
    <property type="project" value="InterPro"/>
</dbReference>
<proteinExistence type="predicted"/>
<feature type="transmembrane region" description="Helical" evidence="8">
    <location>
        <begin position="317"/>
        <end position="336"/>
    </location>
</feature>
<keyword evidence="7 8" id="KW-0472">Membrane</keyword>
<feature type="transmembrane region" description="Helical" evidence="8">
    <location>
        <begin position="146"/>
        <end position="167"/>
    </location>
</feature>
<feature type="transmembrane region" description="Helical" evidence="8">
    <location>
        <begin position="277"/>
        <end position="305"/>
    </location>
</feature>
<feature type="transmembrane region" description="Helical" evidence="8">
    <location>
        <begin position="236"/>
        <end position="256"/>
    </location>
</feature>
<keyword evidence="4" id="KW-0997">Cell inner membrane</keyword>
<dbReference type="PANTHER" id="PTHR32196:SF71">
    <property type="entry name" value="AUTOINDUCER 2 IMPORT SYSTEM PERMEASE PROTEIN LSRD"/>
    <property type="match status" value="1"/>
</dbReference>
<dbReference type="InterPro" id="IPR001851">
    <property type="entry name" value="ABC_transp_permease"/>
</dbReference>
<comment type="subcellular location">
    <subcellularLocation>
        <location evidence="1">Cell membrane</location>
        <topology evidence="1">Multi-pass membrane protein</topology>
    </subcellularLocation>
</comment>
<reference evidence="9" key="1">
    <citation type="submission" date="2018-05" db="EMBL/GenBank/DDBJ databases">
        <authorList>
            <person name="Lanie J.A."/>
            <person name="Ng W.-L."/>
            <person name="Kazmierczak K.M."/>
            <person name="Andrzejewski T.M."/>
            <person name="Davidsen T.M."/>
            <person name="Wayne K.J."/>
            <person name="Tettelin H."/>
            <person name="Glass J.I."/>
            <person name="Rusch D."/>
            <person name="Podicherti R."/>
            <person name="Tsui H.-C.T."/>
            <person name="Winkler M.E."/>
        </authorList>
    </citation>
    <scope>NUCLEOTIDE SEQUENCE</scope>
</reference>
<keyword evidence="5 8" id="KW-0812">Transmembrane</keyword>
<name>A0A381U180_9ZZZZ</name>
<keyword evidence="3" id="KW-1003">Cell membrane</keyword>
<dbReference type="Pfam" id="PF02653">
    <property type="entry name" value="BPD_transp_2"/>
    <property type="match status" value="1"/>
</dbReference>
<evidence type="ECO:0000256" key="3">
    <source>
        <dbReference type="ARBA" id="ARBA00022475"/>
    </source>
</evidence>
<evidence type="ECO:0000313" key="9">
    <source>
        <dbReference type="EMBL" id="SVA21975.1"/>
    </source>
</evidence>
<gene>
    <name evidence="9" type="ORF">METZ01_LOCUS74829</name>
</gene>
<sequence length="344" mass="37148">MKNQPAETSAELASENLTAKISIILDRYGILLLIALMMIILHILQPDVFFTWRNLTNVFKQTAWQATLALGMFIVIVTAGIDLSVGSILMLSLMSLAIVSKAGFPWFVVMVVPIVVGIICGCINGIGITKLRMPHPFIMTLGTLYLFRGVGNLISGGVPISGFSEQVNFLGSGRIKLEWLLGSGAREYIPVSLIFVIILYLVVWFYLEHTQHGRWVFGIGGNPNAARAVGINVDNMLILVYTICGGLAGFAALILAGRTNSGYPNAGLQSELDAIAAVIIGGASFFGGRGTVIGVFSGVFLMGLLRNGLNLMDVSVFWQQITIGVIIIIAVYLDVLRREIGTRK</sequence>
<evidence type="ECO:0000256" key="4">
    <source>
        <dbReference type="ARBA" id="ARBA00022519"/>
    </source>
</evidence>
<protein>
    <submittedName>
        <fullName evidence="9">Uncharacterized protein</fullName>
    </submittedName>
</protein>
<feature type="transmembrane region" description="Helical" evidence="8">
    <location>
        <begin position="188"/>
        <end position="207"/>
    </location>
</feature>
<dbReference type="GO" id="GO:0005886">
    <property type="term" value="C:plasma membrane"/>
    <property type="evidence" value="ECO:0007669"/>
    <property type="project" value="UniProtKB-SubCell"/>
</dbReference>
<keyword evidence="6 8" id="KW-1133">Transmembrane helix</keyword>
<keyword evidence="2" id="KW-0813">Transport</keyword>
<evidence type="ECO:0000256" key="2">
    <source>
        <dbReference type="ARBA" id="ARBA00022448"/>
    </source>
</evidence>
<evidence type="ECO:0000256" key="7">
    <source>
        <dbReference type="ARBA" id="ARBA00023136"/>
    </source>
</evidence>